<protein>
    <submittedName>
        <fullName evidence="1">Uncharacterized protein</fullName>
    </submittedName>
</protein>
<gene>
    <name evidence="1" type="ORF">Sipo8835_10240</name>
</gene>
<dbReference type="InterPro" id="IPR036527">
    <property type="entry name" value="SCP2_sterol-bd_dom_sf"/>
</dbReference>
<dbReference type="RefSeq" id="WP_009322247.1">
    <property type="nucleotide sequence ID" value="NZ_JARAVA010000139.1"/>
</dbReference>
<organism evidence="1 2">
    <name type="scientific">Streptomyces ipomoeae</name>
    <dbReference type="NCBI Taxonomy" id="103232"/>
    <lineage>
        <taxon>Bacteria</taxon>
        <taxon>Bacillati</taxon>
        <taxon>Actinomycetota</taxon>
        <taxon>Actinomycetes</taxon>
        <taxon>Kitasatosporales</taxon>
        <taxon>Streptomycetaceae</taxon>
        <taxon>Streptomyces</taxon>
    </lineage>
</organism>
<name>A0AAE9B212_9ACTN</name>
<evidence type="ECO:0000313" key="1">
    <source>
        <dbReference type="EMBL" id="TQE36428.1"/>
    </source>
</evidence>
<comment type="caution">
    <text evidence="1">The sequence shown here is derived from an EMBL/GenBank/DDBJ whole genome shotgun (WGS) entry which is preliminary data.</text>
</comment>
<dbReference type="Proteomes" id="UP000318720">
    <property type="component" value="Unassembled WGS sequence"/>
</dbReference>
<sequence>MTADVTMKAAPTAPGFLTEEWAEDVRRALNAGPDEEARAAKLPNYWRWIEGVRSAYSYSWALGVVGLPDGQDSSAYLHVDWQDGQCVKAAVLGPAQPADVAADYVLRGGLASWQRLLSNECDPRRVVMYRELRLEKGDTLAFFQGIYFFAEAIGMLSKVPVRL</sequence>
<proteinExistence type="predicted"/>
<dbReference type="EMBL" id="SPAZ01000091">
    <property type="protein sequence ID" value="TQE36428.1"/>
    <property type="molecule type" value="Genomic_DNA"/>
</dbReference>
<accession>A0AAE9B212</accession>
<evidence type="ECO:0000313" key="2">
    <source>
        <dbReference type="Proteomes" id="UP000318720"/>
    </source>
</evidence>
<dbReference type="AlphaFoldDB" id="A0AAE9B212"/>
<reference evidence="1 2" key="1">
    <citation type="submission" date="2019-03" db="EMBL/GenBank/DDBJ databases">
        <title>Comparative genomic analyses of the sweetpotato soil rot pathogen, Streptomyces ipomoeae.</title>
        <authorList>
            <person name="Ruschel Soares N."/>
            <person name="Badger J.H."/>
            <person name="Huguet-Tapia J.C."/>
            <person name="Clark C.A."/>
            <person name="Pettis G.S."/>
        </authorList>
    </citation>
    <scope>NUCLEOTIDE SEQUENCE [LARGE SCALE GENOMIC DNA]</scope>
    <source>
        <strain evidence="1 2">88-35</strain>
    </source>
</reference>
<dbReference type="SUPFAM" id="SSF55718">
    <property type="entry name" value="SCP-like"/>
    <property type="match status" value="1"/>
</dbReference>
<dbReference type="Gene3D" id="3.30.1050.10">
    <property type="entry name" value="SCP2 sterol-binding domain"/>
    <property type="match status" value="1"/>
</dbReference>